<evidence type="ECO:0000313" key="9">
    <source>
        <dbReference type="Proteomes" id="UP001526430"/>
    </source>
</evidence>
<keyword evidence="6 7" id="KW-0472">Membrane</keyword>
<evidence type="ECO:0000313" key="8">
    <source>
        <dbReference type="EMBL" id="MCW8087773.1"/>
    </source>
</evidence>
<keyword evidence="9" id="KW-1185">Reference proteome</keyword>
<evidence type="ECO:0000256" key="2">
    <source>
        <dbReference type="ARBA" id="ARBA00006679"/>
    </source>
</evidence>
<comment type="caution">
    <text evidence="8">The sequence shown here is derived from an EMBL/GenBank/DDBJ whole genome shotgun (WGS) entry which is preliminary data.</text>
</comment>
<proteinExistence type="inferred from homology"/>
<evidence type="ECO:0000256" key="7">
    <source>
        <dbReference type="SAM" id="Phobius"/>
    </source>
</evidence>
<evidence type="ECO:0000256" key="6">
    <source>
        <dbReference type="ARBA" id="ARBA00023136"/>
    </source>
</evidence>
<dbReference type="InterPro" id="IPR032808">
    <property type="entry name" value="DoxX"/>
</dbReference>
<reference evidence="8 9" key="1">
    <citation type="submission" date="2022-10" db="EMBL/GenBank/DDBJ databases">
        <title>Roseococcus glaciei nov., sp. nov., isolated from glacier.</title>
        <authorList>
            <person name="Liu Q."/>
            <person name="Xin Y.-H."/>
        </authorList>
    </citation>
    <scope>NUCLEOTIDE SEQUENCE [LARGE SCALE GENOMIC DNA]</scope>
    <source>
        <strain evidence="8 9">MDT2-1-1</strain>
    </source>
</reference>
<dbReference type="Pfam" id="PF07681">
    <property type="entry name" value="DoxX"/>
    <property type="match status" value="1"/>
</dbReference>
<protein>
    <submittedName>
        <fullName evidence="8">DoxX family protein</fullName>
    </submittedName>
</protein>
<evidence type="ECO:0000256" key="5">
    <source>
        <dbReference type="ARBA" id="ARBA00022989"/>
    </source>
</evidence>
<name>A0ABT3P0R6_9PROT</name>
<dbReference type="PANTHER" id="PTHR33452:SF1">
    <property type="entry name" value="INNER MEMBRANE PROTEIN YPHA-RELATED"/>
    <property type="match status" value="1"/>
</dbReference>
<dbReference type="InterPro" id="IPR051907">
    <property type="entry name" value="DoxX-like_oxidoreductase"/>
</dbReference>
<feature type="transmembrane region" description="Helical" evidence="7">
    <location>
        <begin position="62"/>
        <end position="86"/>
    </location>
</feature>
<keyword evidence="4 7" id="KW-0812">Transmembrane</keyword>
<comment type="subcellular location">
    <subcellularLocation>
        <location evidence="1">Cell membrane</location>
        <topology evidence="1">Multi-pass membrane protein</topology>
    </subcellularLocation>
</comment>
<dbReference type="RefSeq" id="WP_301591979.1">
    <property type="nucleotide sequence ID" value="NZ_JAPFQI010000021.1"/>
</dbReference>
<evidence type="ECO:0000256" key="4">
    <source>
        <dbReference type="ARBA" id="ARBA00022692"/>
    </source>
</evidence>
<dbReference type="PANTHER" id="PTHR33452">
    <property type="entry name" value="OXIDOREDUCTASE CATD-RELATED"/>
    <property type="match status" value="1"/>
</dbReference>
<evidence type="ECO:0000256" key="1">
    <source>
        <dbReference type="ARBA" id="ARBA00004651"/>
    </source>
</evidence>
<comment type="similarity">
    <text evidence="2">Belongs to the DoxX family.</text>
</comment>
<dbReference type="Proteomes" id="UP001526430">
    <property type="component" value="Unassembled WGS sequence"/>
</dbReference>
<dbReference type="EMBL" id="JAPFQI010000021">
    <property type="protein sequence ID" value="MCW8087773.1"/>
    <property type="molecule type" value="Genomic_DNA"/>
</dbReference>
<sequence>MNTQSHAIALLRISLGLVLLAHGFVLKILGFGLGGTMEFFGSLGFPPILGAVVALGETAAGLALIAGVLVRPASLLVLPILLGATWQHAGQGWLFTSPGGGWEFPALLSVLALAQAGLGAGSFALRLPVGRPAALPRTA</sequence>
<gene>
    <name evidence="8" type="ORF">OF850_19375</name>
</gene>
<keyword evidence="3" id="KW-1003">Cell membrane</keyword>
<evidence type="ECO:0000256" key="3">
    <source>
        <dbReference type="ARBA" id="ARBA00022475"/>
    </source>
</evidence>
<organism evidence="8 9">
    <name type="scientific">Sabulicella glaciei</name>
    <dbReference type="NCBI Taxonomy" id="2984948"/>
    <lineage>
        <taxon>Bacteria</taxon>
        <taxon>Pseudomonadati</taxon>
        <taxon>Pseudomonadota</taxon>
        <taxon>Alphaproteobacteria</taxon>
        <taxon>Acetobacterales</taxon>
        <taxon>Acetobacteraceae</taxon>
        <taxon>Sabulicella</taxon>
    </lineage>
</organism>
<keyword evidence="5 7" id="KW-1133">Transmembrane helix</keyword>
<feature type="transmembrane region" description="Helical" evidence="7">
    <location>
        <begin position="106"/>
        <end position="127"/>
    </location>
</feature>
<accession>A0ABT3P0R6</accession>